<dbReference type="InterPro" id="IPR023201">
    <property type="entry name" value="SecY_dom_sf"/>
</dbReference>
<protein>
    <recommendedName>
        <fullName evidence="3">Preprotein translocase subunit SecY</fullName>
    </recommendedName>
</protein>
<dbReference type="Pfam" id="PF00344">
    <property type="entry name" value="SecY"/>
    <property type="match status" value="1"/>
</dbReference>
<evidence type="ECO:0000313" key="2">
    <source>
        <dbReference type="EMBL" id="GAH41029.1"/>
    </source>
</evidence>
<dbReference type="PRINTS" id="PR00303">
    <property type="entry name" value="SECYTRNLCASE"/>
</dbReference>
<feature type="transmembrane region" description="Helical" evidence="1">
    <location>
        <begin position="21"/>
        <end position="44"/>
    </location>
</feature>
<dbReference type="Gene3D" id="1.10.3370.10">
    <property type="entry name" value="SecY subunit domain"/>
    <property type="match status" value="1"/>
</dbReference>
<dbReference type="SUPFAM" id="SSF103491">
    <property type="entry name" value="Preprotein translocase SecY subunit"/>
    <property type="match status" value="1"/>
</dbReference>
<comment type="caution">
    <text evidence="2">The sequence shown here is derived from an EMBL/GenBank/DDBJ whole genome shotgun (WGS) entry which is preliminary data.</text>
</comment>
<name>X1GHG1_9ZZZZ</name>
<evidence type="ECO:0000256" key="1">
    <source>
        <dbReference type="SAM" id="Phobius"/>
    </source>
</evidence>
<keyword evidence="1" id="KW-0812">Transmembrane</keyword>
<dbReference type="GO" id="GO:0016020">
    <property type="term" value="C:membrane"/>
    <property type="evidence" value="ECO:0007669"/>
    <property type="project" value="InterPro"/>
</dbReference>
<feature type="transmembrane region" description="Helical" evidence="1">
    <location>
        <begin position="56"/>
        <end position="79"/>
    </location>
</feature>
<gene>
    <name evidence="2" type="ORF">S03H2_13967</name>
</gene>
<sequence length="94" mass="9969">IAENLRKMGGFIPGVRPGKPTASFLSIVLNRILLVGALFLGLIATTPSIVGGITKVPAFGFLVGGTSLLIVVSVVLEIVKQIKSQLEMREYDAF</sequence>
<keyword evidence="1" id="KW-1133">Transmembrane helix</keyword>
<dbReference type="GO" id="GO:0015031">
    <property type="term" value="P:protein transport"/>
    <property type="evidence" value="ECO:0007669"/>
    <property type="project" value="InterPro"/>
</dbReference>
<organism evidence="2">
    <name type="scientific">marine sediment metagenome</name>
    <dbReference type="NCBI Taxonomy" id="412755"/>
    <lineage>
        <taxon>unclassified sequences</taxon>
        <taxon>metagenomes</taxon>
        <taxon>ecological metagenomes</taxon>
    </lineage>
</organism>
<dbReference type="InterPro" id="IPR002208">
    <property type="entry name" value="SecY/SEC61-alpha"/>
</dbReference>
<feature type="non-terminal residue" evidence="2">
    <location>
        <position position="1"/>
    </location>
</feature>
<keyword evidence="1" id="KW-0472">Membrane</keyword>
<reference evidence="2" key="1">
    <citation type="journal article" date="2014" name="Front. Microbiol.">
        <title>High frequency of phylogenetically diverse reductive dehalogenase-homologous genes in deep subseafloor sedimentary metagenomes.</title>
        <authorList>
            <person name="Kawai M."/>
            <person name="Futagami T."/>
            <person name="Toyoda A."/>
            <person name="Takaki Y."/>
            <person name="Nishi S."/>
            <person name="Hori S."/>
            <person name="Arai W."/>
            <person name="Tsubouchi T."/>
            <person name="Morono Y."/>
            <person name="Uchiyama I."/>
            <person name="Ito T."/>
            <person name="Fujiyama A."/>
            <person name="Inagaki F."/>
            <person name="Takami H."/>
        </authorList>
    </citation>
    <scope>NUCLEOTIDE SEQUENCE</scope>
    <source>
        <strain evidence="2">Expedition CK06-06</strain>
    </source>
</reference>
<proteinExistence type="predicted"/>
<dbReference type="AlphaFoldDB" id="X1GHG1"/>
<dbReference type="EMBL" id="BARU01007081">
    <property type="protein sequence ID" value="GAH41029.1"/>
    <property type="molecule type" value="Genomic_DNA"/>
</dbReference>
<evidence type="ECO:0008006" key="3">
    <source>
        <dbReference type="Google" id="ProtNLM"/>
    </source>
</evidence>
<accession>X1GHG1</accession>